<geneLocation type="plasmid" evidence="3">
    <name>pap1447-1 sequence</name>
</geneLocation>
<dbReference type="InterPro" id="IPR025948">
    <property type="entry name" value="HTH-like_dom"/>
</dbReference>
<evidence type="ECO:0000313" key="2">
    <source>
        <dbReference type="EMBL" id="ARW12086.1"/>
    </source>
</evidence>
<evidence type="ECO:0000313" key="3">
    <source>
        <dbReference type="Proteomes" id="UP000195633"/>
    </source>
</evidence>
<keyword evidence="2" id="KW-0614">Plasmid</keyword>
<feature type="domain" description="HTH-like" evidence="1">
    <location>
        <begin position="59"/>
        <end position="114"/>
    </location>
</feature>
<dbReference type="AlphaFoldDB" id="A0A1Y0V7P8"/>
<protein>
    <submittedName>
        <fullName evidence="2">Transposase for insertion sequence element IS3411</fullName>
    </submittedName>
</protein>
<accession>A0A1Y0V7P8</accession>
<name>A0A1Y0V7P8_9PROT</name>
<evidence type="ECO:0000259" key="1">
    <source>
        <dbReference type="Pfam" id="PF13276"/>
    </source>
</evidence>
<proteinExistence type="predicted"/>
<dbReference type="PANTHER" id="PTHR46889">
    <property type="entry name" value="TRANSPOSASE INSF FOR INSERTION SEQUENCE IS3B-RELATED"/>
    <property type="match status" value="1"/>
</dbReference>
<dbReference type="PANTHER" id="PTHR46889:SF4">
    <property type="entry name" value="TRANSPOSASE INSO FOR INSERTION SEQUENCE ELEMENT IS911B-RELATED"/>
    <property type="match status" value="1"/>
</dbReference>
<dbReference type="Proteomes" id="UP000195633">
    <property type="component" value="Plasmid pAP1447-1"/>
</dbReference>
<organism evidence="2 3">
    <name type="scientific">Acetobacter ascendens</name>
    <dbReference type="NCBI Taxonomy" id="481146"/>
    <lineage>
        <taxon>Bacteria</taxon>
        <taxon>Pseudomonadati</taxon>
        <taxon>Pseudomonadota</taxon>
        <taxon>Alphaproteobacteria</taxon>
        <taxon>Acetobacterales</taxon>
        <taxon>Acetobacteraceae</taxon>
        <taxon>Acetobacter</taxon>
    </lineage>
</organism>
<dbReference type="InterPro" id="IPR050900">
    <property type="entry name" value="Transposase_IS3/IS150/IS904"/>
</dbReference>
<dbReference type="Pfam" id="PF13276">
    <property type="entry name" value="HTH_21"/>
    <property type="match status" value="1"/>
</dbReference>
<dbReference type="EMBL" id="CP021525">
    <property type="protein sequence ID" value="ARW12086.1"/>
    <property type="molecule type" value="Genomic_DNA"/>
</dbReference>
<gene>
    <name evidence="2" type="ORF">S101447_03049</name>
</gene>
<sequence length="182" mass="20421">MPQGGRPPHLVQAAMTRFIEEHRQTYGVGSICRVLSIAPSAYYATVARQKNPCVRNQKDKELCDDIRRVWNNNFCVYGARKVWHQLKREGMDVARCTVERLMRRMGLKGVIRGKGGRTTRPDPARPCPQDLVQRQFHAPAGGFNRSSQHLNIGGIDDDRETEIGAVHKAQIVFARTAACLAA</sequence>
<reference evidence="2 3" key="1">
    <citation type="submission" date="2017-05" db="EMBL/GenBank/DDBJ databases">
        <title>Genome sequence of Acetobacter pasteurianus subsp. ascendens strain SRCM101447.</title>
        <authorList>
            <person name="Cho S.H."/>
        </authorList>
    </citation>
    <scope>NUCLEOTIDE SEQUENCE [LARGE SCALE GENOMIC DNA]</scope>
    <source>
        <strain evidence="2 3">SRCM101447</strain>
        <plasmid evidence="3">Plasmid pap1447-1 sequence</plasmid>
    </source>
</reference>